<comment type="pathway">
    <text evidence="3">Cofactor biosynthesis; thiamine diphosphate biosynthesis; 4-amino-2-methyl-5-diphosphomethylpyrimidine from 5-amino-1-(5-phospho-D-ribosyl)imidazole: step 3/3.</text>
</comment>
<dbReference type="InterPro" id="IPR029056">
    <property type="entry name" value="Ribokinase-like"/>
</dbReference>
<evidence type="ECO:0000256" key="3">
    <source>
        <dbReference type="ARBA" id="ARBA00004769"/>
    </source>
</evidence>
<feature type="domain" description="Pyridoxamine kinase/Phosphomethylpyrimidine kinase" evidence="12">
    <location>
        <begin position="18"/>
        <end position="261"/>
    </location>
</feature>
<evidence type="ECO:0000256" key="6">
    <source>
        <dbReference type="ARBA" id="ARBA00012963"/>
    </source>
</evidence>
<dbReference type="InterPro" id="IPR004399">
    <property type="entry name" value="HMP/HMP-P_kinase_dom"/>
</dbReference>
<dbReference type="GO" id="GO:0008972">
    <property type="term" value="F:phosphomethylpyrimidine kinase activity"/>
    <property type="evidence" value="ECO:0007669"/>
    <property type="project" value="UniProtKB-EC"/>
</dbReference>
<comment type="similarity">
    <text evidence="4">Belongs to the ThiD family.</text>
</comment>
<reference evidence="13 14" key="1">
    <citation type="submission" date="2021-03" db="EMBL/GenBank/DDBJ databases">
        <title>Genomic Encyclopedia of Type Strains, Phase IV (KMG-IV): sequencing the most valuable type-strain genomes for metagenomic binning, comparative biology and taxonomic classification.</title>
        <authorList>
            <person name="Goeker M."/>
        </authorList>
    </citation>
    <scope>NUCLEOTIDE SEQUENCE [LARGE SCALE GENOMIC DNA]</scope>
    <source>
        <strain evidence="13 14">DSM 28783</strain>
    </source>
</reference>
<keyword evidence="8" id="KW-0784">Thiamine biosynthesis</keyword>
<evidence type="ECO:0000256" key="11">
    <source>
        <dbReference type="ARBA" id="ARBA00043176"/>
    </source>
</evidence>
<evidence type="ECO:0000256" key="7">
    <source>
        <dbReference type="ARBA" id="ARBA00019161"/>
    </source>
</evidence>
<evidence type="ECO:0000256" key="1">
    <source>
        <dbReference type="ARBA" id="ARBA00000151"/>
    </source>
</evidence>
<evidence type="ECO:0000256" key="4">
    <source>
        <dbReference type="ARBA" id="ARBA00009879"/>
    </source>
</evidence>
<proteinExistence type="inferred from homology"/>
<dbReference type="EC" id="2.7.1.49" evidence="5"/>
<keyword evidence="13" id="KW-0808">Transferase</keyword>
<dbReference type="Gene3D" id="3.40.1190.20">
    <property type="match status" value="1"/>
</dbReference>
<evidence type="ECO:0000256" key="9">
    <source>
        <dbReference type="ARBA" id="ARBA00037917"/>
    </source>
</evidence>
<comment type="caution">
    <text evidence="13">The sequence shown here is derived from an EMBL/GenBank/DDBJ whole genome shotgun (WGS) entry which is preliminary data.</text>
</comment>
<dbReference type="EMBL" id="JAGGLM010000003">
    <property type="protein sequence ID" value="MBP2032132.1"/>
    <property type="molecule type" value="Genomic_DNA"/>
</dbReference>
<evidence type="ECO:0000313" key="14">
    <source>
        <dbReference type="Proteomes" id="UP001519307"/>
    </source>
</evidence>
<sequence length="270" mass="28599">MRWNGGNMKTTLTIAGSDSCGGAGIQADIKTMTTNGVYAMSAITALTAQNTTGVTGIMEVTSEFLGKQLEAVFTDIYPDAVKIGMVSSSELIKTIAKKLKKFEAKNIVIDPVMVATSGSKLISDEAISTLKEYLLPMSTVLTPNIPETEVLSGMLVKTTDDMIEAAGSISDTYHCAVLCKGGHKLNDANDLLYSDGSFKWFNGKRINNPNTHGTGCTLSSAIASNLAKGYDLDTAIEKAKRYISGALEAMLDLGKGSGPMNHAFAVKGEY</sequence>
<organism evidence="13 14">
    <name type="scientific">Clostridium algifaecis</name>
    <dbReference type="NCBI Taxonomy" id="1472040"/>
    <lineage>
        <taxon>Bacteria</taxon>
        <taxon>Bacillati</taxon>
        <taxon>Bacillota</taxon>
        <taxon>Clostridia</taxon>
        <taxon>Eubacteriales</taxon>
        <taxon>Clostridiaceae</taxon>
        <taxon>Clostridium</taxon>
    </lineage>
</organism>
<keyword evidence="13" id="KW-0418">Kinase</keyword>
<evidence type="ECO:0000259" key="12">
    <source>
        <dbReference type="Pfam" id="PF08543"/>
    </source>
</evidence>
<dbReference type="SUPFAM" id="SSF53613">
    <property type="entry name" value="Ribokinase-like"/>
    <property type="match status" value="1"/>
</dbReference>
<dbReference type="InterPro" id="IPR013749">
    <property type="entry name" value="PM/HMP-P_kinase-1"/>
</dbReference>
<dbReference type="NCBIfam" id="TIGR00097">
    <property type="entry name" value="HMP-P_kinase"/>
    <property type="match status" value="1"/>
</dbReference>
<evidence type="ECO:0000256" key="2">
    <source>
        <dbReference type="ARBA" id="ARBA00000565"/>
    </source>
</evidence>
<evidence type="ECO:0000256" key="5">
    <source>
        <dbReference type="ARBA" id="ARBA00012135"/>
    </source>
</evidence>
<dbReference type="CDD" id="cd01169">
    <property type="entry name" value="HMPP_kinase"/>
    <property type="match status" value="1"/>
</dbReference>
<evidence type="ECO:0000256" key="8">
    <source>
        <dbReference type="ARBA" id="ARBA00022977"/>
    </source>
</evidence>
<evidence type="ECO:0000313" key="13">
    <source>
        <dbReference type="EMBL" id="MBP2032132.1"/>
    </source>
</evidence>
<comment type="catalytic activity">
    <reaction evidence="2">
        <text>4-amino-2-methyl-5-(phosphooxymethyl)pyrimidine + ATP = 4-amino-2-methyl-5-(diphosphooxymethyl)pyrimidine + ADP</text>
        <dbReference type="Rhea" id="RHEA:19893"/>
        <dbReference type="ChEBI" id="CHEBI:30616"/>
        <dbReference type="ChEBI" id="CHEBI:57841"/>
        <dbReference type="ChEBI" id="CHEBI:58354"/>
        <dbReference type="ChEBI" id="CHEBI:456216"/>
        <dbReference type="EC" id="2.7.4.7"/>
    </reaction>
</comment>
<dbReference type="PANTHER" id="PTHR20858:SF17">
    <property type="entry name" value="HYDROXYMETHYLPYRIMIDINE_PHOSPHOMETHYLPYRIMIDINE KINASE THI20-RELATED"/>
    <property type="match status" value="1"/>
</dbReference>
<dbReference type="Pfam" id="PF08543">
    <property type="entry name" value="Phos_pyr_kin"/>
    <property type="match status" value="1"/>
</dbReference>
<gene>
    <name evidence="13" type="ORF">J2Z42_000797</name>
</gene>
<comment type="catalytic activity">
    <reaction evidence="1">
        <text>4-amino-5-hydroxymethyl-2-methylpyrimidine + ATP = 4-amino-2-methyl-5-(phosphooxymethyl)pyrimidine + ADP + H(+)</text>
        <dbReference type="Rhea" id="RHEA:23096"/>
        <dbReference type="ChEBI" id="CHEBI:15378"/>
        <dbReference type="ChEBI" id="CHEBI:16892"/>
        <dbReference type="ChEBI" id="CHEBI:30616"/>
        <dbReference type="ChEBI" id="CHEBI:58354"/>
        <dbReference type="ChEBI" id="CHEBI:456216"/>
        <dbReference type="EC" id="2.7.1.49"/>
    </reaction>
</comment>
<accession>A0ABS4KQ01</accession>
<keyword evidence="14" id="KW-1185">Reference proteome</keyword>
<comment type="pathway">
    <text evidence="9">Cofactor biosynthesis; thiamine diphosphate biosynthesis; 4-amino-2-methyl-5-diphosphomethylpyrimidine from 5-amino-1-(5-phospho-D-ribosyl)imidazole: step 2/3.</text>
</comment>
<dbReference type="PANTHER" id="PTHR20858">
    <property type="entry name" value="PHOSPHOMETHYLPYRIMIDINE KINASE"/>
    <property type="match status" value="1"/>
</dbReference>
<dbReference type="GO" id="GO:0008902">
    <property type="term" value="F:hydroxymethylpyrimidine kinase activity"/>
    <property type="evidence" value="ECO:0007669"/>
    <property type="project" value="UniProtKB-EC"/>
</dbReference>
<evidence type="ECO:0000256" key="10">
    <source>
        <dbReference type="ARBA" id="ARBA00042102"/>
    </source>
</evidence>
<protein>
    <recommendedName>
        <fullName evidence="7">Hydroxymethylpyrimidine/phosphomethylpyrimidine kinase</fullName>
        <ecNumber evidence="5">2.7.1.49</ecNumber>
        <ecNumber evidence="6">2.7.4.7</ecNumber>
    </recommendedName>
    <alternativeName>
        <fullName evidence="10">Hydroxymethylpyrimidine kinase</fullName>
    </alternativeName>
    <alternativeName>
        <fullName evidence="11">Hydroxymethylpyrimidine phosphate kinase</fullName>
    </alternativeName>
</protein>
<dbReference type="EC" id="2.7.4.7" evidence="6"/>
<name>A0ABS4KQ01_9CLOT</name>
<dbReference type="Proteomes" id="UP001519307">
    <property type="component" value="Unassembled WGS sequence"/>
</dbReference>